<feature type="transmembrane region" description="Helical" evidence="1">
    <location>
        <begin position="107"/>
        <end position="126"/>
    </location>
</feature>
<evidence type="ECO:0008006" key="4">
    <source>
        <dbReference type="Google" id="ProtNLM"/>
    </source>
</evidence>
<keyword evidence="1" id="KW-0812">Transmembrane</keyword>
<accession>A0ABT6SKG2</accession>
<organism evidence="2 3">
    <name type="scientific">Streptomyces cavernicola</name>
    <dbReference type="NCBI Taxonomy" id="3043613"/>
    <lineage>
        <taxon>Bacteria</taxon>
        <taxon>Bacillati</taxon>
        <taxon>Actinomycetota</taxon>
        <taxon>Actinomycetes</taxon>
        <taxon>Kitasatosporales</taxon>
        <taxon>Streptomycetaceae</taxon>
        <taxon>Streptomyces</taxon>
    </lineage>
</organism>
<evidence type="ECO:0000256" key="1">
    <source>
        <dbReference type="SAM" id="Phobius"/>
    </source>
</evidence>
<keyword evidence="1" id="KW-1133">Transmembrane helix</keyword>
<protein>
    <recommendedName>
        <fullName evidence="4">Integral membrane protein</fullName>
    </recommendedName>
</protein>
<comment type="caution">
    <text evidence="2">The sequence shown here is derived from an EMBL/GenBank/DDBJ whole genome shotgun (WGS) entry which is preliminary data.</text>
</comment>
<name>A0ABT6SKG2_9ACTN</name>
<reference evidence="2 3" key="1">
    <citation type="submission" date="2023-05" db="EMBL/GenBank/DDBJ databases">
        <title>Draft genome sequence of Streptomyces sp. B-S-A6 isolated from a cave soil in Thailand.</title>
        <authorList>
            <person name="Chamroensaksri N."/>
            <person name="Muangham S."/>
        </authorList>
    </citation>
    <scope>NUCLEOTIDE SEQUENCE [LARGE SCALE GENOMIC DNA]</scope>
    <source>
        <strain evidence="2 3">B-S-A6</strain>
    </source>
</reference>
<dbReference type="EMBL" id="JASCIQ010000050">
    <property type="protein sequence ID" value="MDI3408673.1"/>
    <property type="molecule type" value="Genomic_DNA"/>
</dbReference>
<sequence>MSSAEQNPKPEGPRPPRLTAAAALAALEGLVLVAAGGYLAVQGLTGGAGSKETAVTGGLTMIALALLPLIAARGLFKLRSWSRGPAIITQIMALPVAWQLLQTNSVAIPGGIALAVVAVTSLVLLVNPETTQALGIGRRDAA</sequence>
<keyword evidence="3" id="KW-1185">Reference proteome</keyword>
<evidence type="ECO:0000313" key="3">
    <source>
        <dbReference type="Proteomes" id="UP001223978"/>
    </source>
</evidence>
<dbReference type="RefSeq" id="WP_282546554.1">
    <property type="nucleotide sequence ID" value="NZ_JASCIQ010000050.1"/>
</dbReference>
<gene>
    <name evidence="2" type="ORF">QIS96_33260</name>
</gene>
<feature type="transmembrane region" description="Helical" evidence="1">
    <location>
        <begin position="53"/>
        <end position="72"/>
    </location>
</feature>
<keyword evidence="1" id="KW-0472">Membrane</keyword>
<feature type="transmembrane region" description="Helical" evidence="1">
    <location>
        <begin position="21"/>
        <end position="41"/>
    </location>
</feature>
<evidence type="ECO:0000313" key="2">
    <source>
        <dbReference type="EMBL" id="MDI3408673.1"/>
    </source>
</evidence>
<proteinExistence type="predicted"/>
<dbReference type="Proteomes" id="UP001223978">
    <property type="component" value="Unassembled WGS sequence"/>
</dbReference>